<dbReference type="PANTHER" id="PTHR18945">
    <property type="entry name" value="NEUROTRANSMITTER GATED ION CHANNEL"/>
    <property type="match status" value="1"/>
</dbReference>
<dbReference type="InterPro" id="IPR036719">
    <property type="entry name" value="Neuro-gated_channel_TM_sf"/>
</dbReference>
<organism evidence="3 4">
    <name type="scientific">Nematostella vectensis</name>
    <name type="common">Starlet sea anemone</name>
    <dbReference type="NCBI Taxonomy" id="45351"/>
    <lineage>
        <taxon>Eukaryota</taxon>
        <taxon>Metazoa</taxon>
        <taxon>Cnidaria</taxon>
        <taxon>Anthozoa</taxon>
        <taxon>Hexacorallia</taxon>
        <taxon>Actiniaria</taxon>
        <taxon>Edwardsiidae</taxon>
        <taxon>Nematostella</taxon>
    </lineage>
</organism>
<keyword evidence="1" id="KW-0812">Transmembrane</keyword>
<keyword evidence="4" id="KW-1185">Reference proteome</keyword>
<dbReference type="FunFam" id="1.20.58.390:FF:000098">
    <property type="entry name" value="Predicted protein"/>
    <property type="match status" value="1"/>
</dbReference>
<dbReference type="SUPFAM" id="SSF90112">
    <property type="entry name" value="Neurotransmitter-gated ion-channel transmembrane pore"/>
    <property type="match status" value="1"/>
</dbReference>
<keyword evidence="1" id="KW-1133">Transmembrane helix</keyword>
<gene>
    <name evidence="3" type="ORF">NEMVEDRAFT_v1g99026</name>
</gene>
<feature type="transmembrane region" description="Helical" evidence="1">
    <location>
        <begin position="29"/>
        <end position="51"/>
    </location>
</feature>
<feature type="non-terminal residue" evidence="3">
    <location>
        <position position="1"/>
    </location>
</feature>
<reference evidence="3 4" key="1">
    <citation type="journal article" date="2007" name="Science">
        <title>Sea anemone genome reveals ancestral eumetazoan gene repertoire and genomic organization.</title>
        <authorList>
            <person name="Putnam N.H."/>
            <person name="Srivastava M."/>
            <person name="Hellsten U."/>
            <person name="Dirks B."/>
            <person name="Chapman J."/>
            <person name="Salamov A."/>
            <person name="Terry A."/>
            <person name="Shapiro H."/>
            <person name="Lindquist E."/>
            <person name="Kapitonov V.V."/>
            <person name="Jurka J."/>
            <person name="Genikhovich G."/>
            <person name="Grigoriev I.V."/>
            <person name="Lucas S.M."/>
            <person name="Steele R.E."/>
            <person name="Finnerty J.R."/>
            <person name="Technau U."/>
            <person name="Martindale M.Q."/>
            <person name="Rokhsar D.S."/>
        </authorList>
    </citation>
    <scope>NUCLEOTIDE SEQUENCE [LARGE SCALE GENOMIC DNA]</scope>
    <source>
        <strain evidence="4">CH2 X CH6</strain>
    </source>
</reference>
<proteinExistence type="predicted"/>
<dbReference type="PRINTS" id="PR00253">
    <property type="entry name" value="GABAARECEPTR"/>
</dbReference>
<dbReference type="GO" id="GO:0005216">
    <property type="term" value="F:monoatomic ion channel activity"/>
    <property type="evidence" value="ECO:0007669"/>
    <property type="project" value="InterPro"/>
</dbReference>
<dbReference type="EMBL" id="DS469557">
    <property type="protein sequence ID" value="EDO43148.1"/>
    <property type="molecule type" value="Genomic_DNA"/>
</dbReference>
<feature type="domain" description="Neurotransmitter-gated ion-channel transmembrane" evidence="2">
    <location>
        <begin position="36"/>
        <end position="113"/>
    </location>
</feature>
<dbReference type="PhylomeDB" id="A7RZH3"/>
<dbReference type="GO" id="GO:0004888">
    <property type="term" value="F:transmembrane signaling receptor activity"/>
    <property type="evidence" value="ECO:0007669"/>
    <property type="project" value="InterPro"/>
</dbReference>
<dbReference type="InterPro" id="IPR006201">
    <property type="entry name" value="Neur_channel"/>
</dbReference>
<protein>
    <recommendedName>
        <fullName evidence="2">Neurotransmitter-gated ion-channel transmembrane domain-containing protein</fullName>
    </recommendedName>
</protein>
<dbReference type="STRING" id="45351.A7RZH3"/>
<dbReference type="InterPro" id="IPR006028">
    <property type="entry name" value="GABAA/Glycine_rcpt"/>
</dbReference>
<dbReference type="HOGENOM" id="CLU_010920_6_2_1"/>
<dbReference type="Pfam" id="PF02932">
    <property type="entry name" value="Neur_chan_memb"/>
    <property type="match status" value="1"/>
</dbReference>
<feature type="transmembrane region" description="Helical" evidence="1">
    <location>
        <begin position="58"/>
        <end position="77"/>
    </location>
</feature>
<dbReference type="OMA" id="AFISTCT"/>
<dbReference type="InterPro" id="IPR038050">
    <property type="entry name" value="Neuro_actylchol_rec"/>
</dbReference>
<evidence type="ECO:0000256" key="1">
    <source>
        <dbReference type="SAM" id="Phobius"/>
    </source>
</evidence>
<keyword evidence="1" id="KW-0472">Membrane</keyword>
<name>A7RZH3_NEMVE</name>
<dbReference type="InterPro" id="IPR006029">
    <property type="entry name" value="Neurotrans-gated_channel_TM"/>
</dbReference>
<dbReference type="Gene3D" id="1.20.58.390">
    <property type="entry name" value="Neurotransmitter-gated ion-channel transmembrane domain"/>
    <property type="match status" value="1"/>
</dbReference>
<dbReference type="AlphaFoldDB" id="A7RZH3"/>
<feature type="transmembrane region" description="Helical" evidence="1">
    <location>
        <begin position="92"/>
        <end position="112"/>
    </location>
</feature>
<dbReference type="Proteomes" id="UP000001593">
    <property type="component" value="Unassembled WGS sequence"/>
</dbReference>
<dbReference type="eggNOG" id="KOG3643">
    <property type="taxonomic scope" value="Eukaryota"/>
</dbReference>
<evidence type="ECO:0000313" key="4">
    <source>
        <dbReference type="Proteomes" id="UP000001593"/>
    </source>
</evidence>
<dbReference type="InParanoid" id="A7RZH3"/>
<accession>A7RZH3</accession>
<dbReference type="GO" id="GO:0016020">
    <property type="term" value="C:membrane"/>
    <property type="evidence" value="ECO:0007669"/>
    <property type="project" value="InterPro"/>
</dbReference>
<evidence type="ECO:0000313" key="3">
    <source>
        <dbReference type="EMBL" id="EDO43148.1"/>
    </source>
</evidence>
<sequence length="113" mass="12810">MVTYLSLLFSAATFASLKAVFSFKRRIEFFIFSAFTPAIILVILSWCCFWISSQAVPARVSLGITTILTTILLSSSVNSNMPRVSYIKSIDYFLLTNFGFIFFSFLEYVIVLN</sequence>
<evidence type="ECO:0000259" key="2">
    <source>
        <dbReference type="Pfam" id="PF02932"/>
    </source>
</evidence>